<accession>A0A9N8DA97</accession>
<feature type="chain" id="PRO_5040192279" evidence="2">
    <location>
        <begin position="24"/>
        <end position="628"/>
    </location>
</feature>
<evidence type="ECO:0000313" key="3">
    <source>
        <dbReference type="EMBL" id="CAB9496820.1"/>
    </source>
</evidence>
<gene>
    <name evidence="3" type="ORF">SEMRO_10_G007860.1</name>
</gene>
<protein>
    <submittedName>
        <fullName evidence="3">Uncharacterized protein</fullName>
    </submittedName>
</protein>
<feature type="compositionally biased region" description="Gly residues" evidence="1">
    <location>
        <begin position="459"/>
        <end position="476"/>
    </location>
</feature>
<evidence type="ECO:0000256" key="2">
    <source>
        <dbReference type="SAM" id="SignalP"/>
    </source>
</evidence>
<feature type="signal peptide" evidence="2">
    <location>
        <begin position="1"/>
        <end position="23"/>
    </location>
</feature>
<reference evidence="3" key="1">
    <citation type="submission" date="2020-06" db="EMBL/GenBank/DDBJ databases">
        <authorList>
            <consortium name="Plant Systems Biology data submission"/>
        </authorList>
    </citation>
    <scope>NUCLEOTIDE SEQUENCE</scope>
    <source>
        <strain evidence="3">D6</strain>
    </source>
</reference>
<feature type="region of interest" description="Disordered" evidence="1">
    <location>
        <begin position="33"/>
        <end position="63"/>
    </location>
</feature>
<feature type="compositionally biased region" description="Basic and acidic residues" evidence="1">
    <location>
        <begin position="223"/>
        <end position="234"/>
    </location>
</feature>
<evidence type="ECO:0000256" key="1">
    <source>
        <dbReference type="SAM" id="MobiDB-lite"/>
    </source>
</evidence>
<dbReference type="Proteomes" id="UP001153069">
    <property type="component" value="Unassembled WGS sequence"/>
</dbReference>
<evidence type="ECO:0000313" key="4">
    <source>
        <dbReference type="Proteomes" id="UP001153069"/>
    </source>
</evidence>
<feature type="compositionally biased region" description="Gly residues" evidence="1">
    <location>
        <begin position="491"/>
        <end position="504"/>
    </location>
</feature>
<keyword evidence="4" id="KW-1185">Reference proteome</keyword>
<keyword evidence="2" id="KW-0732">Signal</keyword>
<feature type="region of interest" description="Disordered" evidence="1">
    <location>
        <begin position="221"/>
        <end position="246"/>
    </location>
</feature>
<feature type="compositionally biased region" description="Acidic residues" evidence="1">
    <location>
        <begin position="446"/>
        <end position="457"/>
    </location>
</feature>
<name>A0A9N8DA97_9STRA</name>
<feature type="region of interest" description="Disordered" evidence="1">
    <location>
        <begin position="444"/>
        <end position="504"/>
    </location>
</feature>
<dbReference type="AlphaFoldDB" id="A0A9N8DA97"/>
<feature type="compositionally biased region" description="Basic and acidic residues" evidence="1">
    <location>
        <begin position="44"/>
        <end position="63"/>
    </location>
</feature>
<organism evidence="3 4">
    <name type="scientific">Seminavis robusta</name>
    <dbReference type="NCBI Taxonomy" id="568900"/>
    <lineage>
        <taxon>Eukaryota</taxon>
        <taxon>Sar</taxon>
        <taxon>Stramenopiles</taxon>
        <taxon>Ochrophyta</taxon>
        <taxon>Bacillariophyta</taxon>
        <taxon>Bacillariophyceae</taxon>
        <taxon>Bacillariophycidae</taxon>
        <taxon>Naviculales</taxon>
        <taxon>Naviculaceae</taxon>
        <taxon>Seminavis</taxon>
    </lineage>
</organism>
<proteinExistence type="predicted"/>
<sequence>MCSINRCLIALLALLALANQAEAFLSRLIGGNKKKKKSSSNQAEKSKFNWREDCKPKSGKSREQHLKDLKPLDRIECLKLRYKEPLFLQSQAKKAAWLTGGRGAGTKDEDCYVMNLGKGKEKNSMWHYEWRFYGAKDRKLQESGGYSSGDCIKFGDLVYLHAYGGKGGKKGSQRYLTGGRGKGYEVRSNGLKENDDAWIWKIRPDIGKGKKSSHVPGNGECVMEDRSNHDDDGVRSVTKQESGDKEERLRWIIRREHGDGGLESAIACQPTQSRDKSKRPNSNWKYVNFSNGHQSFSFDVGTTNTRGKDVTKSWHWEVGVSATVEANGGVGSTSLEVNSNYGEESSETISESLDFSKSHSWSVDLSPGAVWQFETVVHTLCEQFSDNEREDAMNIHAKSYVITENKLKPPCCLPGLFKENDNPHGPCLDGTPCLCEDQDICFPPEAEPEPEPVESDSGDSGGSSSDGGSYTGGPYKGGPVESDSGDSGSSGSDGGSYRGGSSGGSYGGGSGYSGSSAGGCSDEEKFAILEGLIVDSLNGGGYRNLGEANDTRELGDVIVNVYNYDNGASGGPAGGGFGNGGRGGIGKGGRGGGYNPGSGGAGYVCEIEDELYDFVEATMLREANSYQF</sequence>
<comment type="caution">
    <text evidence="3">The sequence shown here is derived from an EMBL/GenBank/DDBJ whole genome shotgun (WGS) entry which is preliminary data.</text>
</comment>
<dbReference type="EMBL" id="CAICTM010000010">
    <property type="protein sequence ID" value="CAB9496820.1"/>
    <property type="molecule type" value="Genomic_DNA"/>
</dbReference>